<dbReference type="RefSeq" id="WP_144872671.1">
    <property type="nucleotide sequence ID" value="NZ_LR213993.1"/>
</dbReference>
<sequence length="121" mass="13404">MLKIKVILALLAINFLFSMKASSQDQATTVSSILDNPVEGQEVTLQGKIIGQQSDKTDYIFTDGTDQIAIEIQSDDFNYSSDIDVQISGVVDFESQHPEEVARDPTSENIQINVNQLQIIK</sequence>
<evidence type="ECO:0000313" key="4">
    <source>
        <dbReference type="Proteomes" id="UP000320055"/>
    </source>
</evidence>
<feature type="signal peptide" evidence="2">
    <location>
        <begin position="1"/>
        <end position="23"/>
    </location>
</feature>
<dbReference type="SUPFAM" id="SSF101756">
    <property type="entry name" value="Hypothetical protein YgiW"/>
    <property type="match status" value="1"/>
</dbReference>
<keyword evidence="4" id="KW-1185">Reference proteome</keyword>
<evidence type="ECO:0000256" key="2">
    <source>
        <dbReference type="SAM" id="SignalP"/>
    </source>
</evidence>
<organism evidence="3 4">
    <name type="scientific">Hyella patelloides LEGE 07179</name>
    <dbReference type="NCBI Taxonomy" id="945734"/>
    <lineage>
        <taxon>Bacteria</taxon>
        <taxon>Bacillati</taxon>
        <taxon>Cyanobacteriota</taxon>
        <taxon>Cyanophyceae</taxon>
        <taxon>Pleurocapsales</taxon>
        <taxon>Hyellaceae</taxon>
        <taxon>Hyella</taxon>
    </lineage>
</organism>
<feature type="chain" id="PRO_5022082832" evidence="2">
    <location>
        <begin position="24"/>
        <end position="121"/>
    </location>
</feature>
<name>A0A563VS85_9CYAN</name>
<accession>A0A563VS85</accession>
<evidence type="ECO:0000256" key="1">
    <source>
        <dbReference type="ARBA" id="ARBA00022729"/>
    </source>
</evidence>
<dbReference type="Gene3D" id="2.40.50.200">
    <property type="entry name" value="Bacterial OB-fold"/>
    <property type="match status" value="1"/>
</dbReference>
<protein>
    <submittedName>
        <fullName evidence="3">Uncharacterized protein</fullName>
    </submittedName>
</protein>
<dbReference type="AlphaFoldDB" id="A0A563VS85"/>
<evidence type="ECO:0000313" key="3">
    <source>
        <dbReference type="EMBL" id="VEP14252.1"/>
    </source>
</evidence>
<reference evidence="3 4" key="1">
    <citation type="submission" date="2019-01" db="EMBL/GenBank/DDBJ databases">
        <authorList>
            <person name="Brito A."/>
        </authorList>
    </citation>
    <scope>NUCLEOTIDE SEQUENCE [LARGE SCALE GENOMIC DNA]</scope>
    <source>
        <strain evidence="3">1</strain>
    </source>
</reference>
<dbReference type="EMBL" id="CAACVJ010000169">
    <property type="protein sequence ID" value="VEP14252.1"/>
    <property type="molecule type" value="Genomic_DNA"/>
</dbReference>
<gene>
    <name evidence="3" type="ORF">H1P_2500005</name>
</gene>
<keyword evidence="1 2" id="KW-0732">Signal</keyword>
<dbReference type="NCBIfam" id="NF033674">
    <property type="entry name" value="stress_OB_fold"/>
    <property type="match status" value="1"/>
</dbReference>
<dbReference type="Proteomes" id="UP000320055">
    <property type="component" value="Unassembled WGS sequence"/>
</dbReference>
<dbReference type="OrthoDB" id="1494247at2"/>
<proteinExistence type="predicted"/>
<dbReference type="InterPro" id="IPR036700">
    <property type="entry name" value="BOBF_sf"/>
</dbReference>
<dbReference type="InterPro" id="IPR005220">
    <property type="entry name" value="CarO-like"/>
</dbReference>
<dbReference type="Pfam" id="PF04076">
    <property type="entry name" value="BOF"/>
    <property type="match status" value="1"/>
</dbReference>